<dbReference type="Gene3D" id="1.10.1090.10">
    <property type="entry name" value="Cytochrome b-c1 complex subunit 7"/>
    <property type="match status" value="1"/>
</dbReference>
<evidence type="ECO:0000313" key="13">
    <source>
        <dbReference type="EMBL" id="AIX87734.1"/>
    </source>
</evidence>
<keyword evidence="5" id="KW-0679">Respiratory chain</keyword>
<organism evidence="13">
    <name type="scientific">Androctonus bicolor</name>
    <dbReference type="NCBI Taxonomy" id="748906"/>
    <lineage>
        <taxon>Eukaryota</taxon>
        <taxon>Metazoa</taxon>
        <taxon>Ecdysozoa</taxon>
        <taxon>Arthropoda</taxon>
        <taxon>Chelicerata</taxon>
        <taxon>Arachnida</taxon>
        <taxon>Scorpiones</taxon>
        <taxon>Buthida</taxon>
        <taxon>Buthoidea</taxon>
        <taxon>Buthidae</taxon>
        <taxon>Androctonus</taxon>
    </lineage>
</organism>
<evidence type="ECO:0000256" key="4">
    <source>
        <dbReference type="ARBA" id="ARBA00022448"/>
    </source>
</evidence>
<sequence length="86" mass="10351">MAAGRQALKRFIFNVNGWRQYGLLYEDLLDETVEEVKEAVRRLPPKEYHERTFRIVRAMQYSLMHRILQRNSGLNLKMMFHISLLI</sequence>
<protein>
    <recommendedName>
        <fullName evidence="3">Cytochrome b-c1 complex subunit 7</fullName>
    </recommendedName>
    <alternativeName>
        <fullName evidence="10">Complex III subunit VII</fullName>
    </alternativeName>
    <alternativeName>
        <fullName evidence="11">Ubiquinol-cytochrome c reductase complex 14 kDa protein</fullName>
    </alternativeName>
</protein>
<evidence type="ECO:0000256" key="6">
    <source>
        <dbReference type="ARBA" id="ARBA00022792"/>
    </source>
</evidence>
<evidence type="ECO:0000256" key="7">
    <source>
        <dbReference type="ARBA" id="ARBA00022982"/>
    </source>
</evidence>
<dbReference type="InterPro" id="IPR036544">
    <property type="entry name" value="QCR7_sf"/>
</dbReference>
<name>A0A0K0LC37_9SCOR</name>
<dbReference type="Pfam" id="PF02271">
    <property type="entry name" value="UCR_14kD"/>
    <property type="match status" value="1"/>
</dbReference>
<reference evidence="13" key="1">
    <citation type="journal article" date="2015" name="J. Proteomics">
        <title>Unique diversity of the venom peptides from the scorpion Androctonus bicolor revealed by transcriptomic and proteomic analysis.</title>
        <authorList>
            <person name="Zhang L."/>
            <person name="Shi W."/>
            <person name="Zeng X.C."/>
            <person name="Ge F."/>
            <person name="Yang M."/>
            <person name="Nie Y."/>
            <person name="Bao A."/>
            <person name="Wu S."/>
            <person name="E G."/>
        </authorList>
    </citation>
    <scope>NUCLEOTIDE SEQUENCE</scope>
</reference>
<keyword evidence="9" id="KW-0472">Membrane</keyword>
<evidence type="ECO:0000256" key="11">
    <source>
        <dbReference type="ARBA" id="ARBA00032927"/>
    </source>
</evidence>
<comment type="subcellular location">
    <subcellularLocation>
        <location evidence="1">Mitochondrion inner membrane</location>
        <topology evidence="1">Peripheral membrane protein</topology>
        <orientation evidence="1">Matrix side</orientation>
    </subcellularLocation>
</comment>
<dbReference type="InterPro" id="IPR003197">
    <property type="entry name" value="QCR7"/>
</dbReference>
<keyword evidence="4" id="KW-0813">Transport</keyword>
<evidence type="ECO:0000256" key="1">
    <source>
        <dbReference type="ARBA" id="ARBA00004443"/>
    </source>
</evidence>
<dbReference type="SUPFAM" id="SSF81524">
    <property type="entry name" value="14 kDa protein of cytochrome bc1 complex (Ubiquinol-cytochrome c reductase)"/>
    <property type="match status" value="1"/>
</dbReference>
<evidence type="ECO:0000256" key="5">
    <source>
        <dbReference type="ARBA" id="ARBA00022660"/>
    </source>
</evidence>
<dbReference type="GO" id="GO:0045275">
    <property type="term" value="C:respiratory chain complex III"/>
    <property type="evidence" value="ECO:0007669"/>
    <property type="project" value="InterPro"/>
</dbReference>
<proteinExistence type="evidence at transcript level"/>
<evidence type="ECO:0000256" key="8">
    <source>
        <dbReference type="ARBA" id="ARBA00023128"/>
    </source>
</evidence>
<dbReference type="AlphaFoldDB" id="A0A0K0LC37"/>
<keyword evidence="7" id="KW-0249">Electron transport</keyword>
<dbReference type="PANTHER" id="PTHR12022">
    <property type="entry name" value="UBIQUINOL-CYTOCHROME C REDUCTASE COMPLEX 14 KD PROTEIN"/>
    <property type="match status" value="1"/>
</dbReference>
<evidence type="ECO:0000256" key="2">
    <source>
        <dbReference type="ARBA" id="ARBA00008554"/>
    </source>
</evidence>
<dbReference type="EMBL" id="KJ787535">
    <property type="protein sequence ID" value="AIX87734.1"/>
    <property type="molecule type" value="mRNA"/>
</dbReference>
<dbReference type="GO" id="GO:0005743">
    <property type="term" value="C:mitochondrial inner membrane"/>
    <property type="evidence" value="ECO:0007669"/>
    <property type="project" value="UniProtKB-SubCell"/>
</dbReference>
<keyword evidence="8" id="KW-0496">Mitochondrion</keyword>
<dbReference type="GO" id="GO:0006122">
    <property type="term" value="P:mitochondrial electron transport, ubiquinol to cytochrome c"/>
    <property type="evidence" value="ECO:0007669"/>
    <property type="project" value="InterPro"/>
</dbReference>
<evidence type="ECO:0000256" key="3">
    <source>
        <dbReference type="ARBA" id="ARBA00016323"/>
    </source>
</evidence>
<comment type="subunit">
    <text evidence="12">Component of the ubiquinol-cytochrome c oxidoreductase (cytochrome b-c1 complex, complex III, CIII), a multisubunit enzyme composed of 3 respiratory subunits cytochrome b, cytochrome c1 and Rieske protein, 2 core protein subunits, and additional low-molecular weight protein subunits. The complex exists as an obligatory dimer and forms supercomplexes (SCs) in the inner mitochondrial membrane with cytochrome c oxidase (complex IV, CIV).</text>
</comment>
<evidence type="ECO:0000256" key="10">
    <source>
        <dbReference type="ARBA" id="ARBA00031021"/>
    </source>
</evidence>
<accession>A0A0K0LC37</accession>
<dbReference type="PANTHER" id="PTHR12022:SF0">
    <property type="entry name" value="CYTOCHROME B-C1 COMPLEX SUBUNIT 7"/>
    <property type="match status" value="1"/>
</dbReference>
<keyword evidence="6" id="KW-0999">Mitochondrion inner membrane</keyword>
<evidence type="ECO:0000256" key="12">
    <source>
        <dbReference type="ARBA" id="ARBA00038521"/>
    </source>
</evidence>
<comment type="similarity">
    <text evidence="2">Belongs to the UQCRB/QCR7 family.</text>
</comment>
<evidence type="ECO:0000256" key="9">
    <source>
        <dbReference type="ARBA" id="ARBA00023136"/>
    </source>
</evidence>